<gene>
    <name evidence="1" type="ORF">CFBP5507_06115</name>
</gene>
<evidence type="ECO:0000313" key="1">
    <source>
        <dbReference type="EMBL" id="UYZ08574.1"/>
    </source>
</evidence>
<dbReference type="EMBL" id="CP109968">
    <property type="protein sequence ID" value="UYZ08574.1"/>
    <property type="molecule type" value="Genomic_DNA"/>
</dbReference>
<dbReference type="RefSeq" id="WP_137410353.1">
    <property type="nucleotide sequence ID" value="NZ_CP109968.1"/>
</dbReference>
<dbReference type="Proteomes" id="UP000298735">
    <property type="component" value="Chromosome Circular"/>
</dbReference>
<evidence type="ECO:0000313" key="2">
    <source>
        <dbReference type="Proteomes" id="UP000298735"/>
    </source>
</evidence>
<accession>A0A4Z1R666</accession>
<proteinExistence type="predicted"/>
<dbReference type="KEGG" id="asal:CFBP5507_06115"/>
<name>A0A4Z1R666_9HYPH</name>
<dbReference type="AlphaFoldDB" id="A0A4Z1R666"/>
<sequence length="119" mass="13321">MSNDVGWYDNEGRFYVIRGAKAGEFRPVETGVGPCVVKMRRKDDPPENMKEILEANAAAMERAAHRPTFYPAKGDNDAAIFCSCGWRSGISSFGFVTKKAAEKEANRRHSDHLRAEGRR</sequence>
<protein>
    <submittedName>
        <fullName evidence="1">Uncharacterized protein</fullName>
    </submittedName>
</protein>
<reference evidence="1" key="1">
    <citation type="submission" date="2022-10" db="EMBL/GenBank/DDBJ databases">
        <title>Complete genome sequence of Agrobacterium salinitolerans CFBP5507.</title>
        <authorList>
            <person name="Tchabashvili S."/>
            <person name="Yen H.-C."/>
            <person name="Haryono M."/>
            <person name="Lin Y.-C."/>
            <person name="Lai E.-M."/>
            <person name="Kuo C.-H."/>
        </authorList>
    </citation>
    <scope>NUCLEOTIDE SEQUENCE</scope>
    <source>
        <strain evidence="1">CFBP5507</strain>
    </source>
</reference>
<organism evidence="1 2">
    <name type="scientific">Agrobacterium salinitolerans</name>
    <dbReference type="NCBI Taxonomy" id="1183413"/>
    <lineage>
        <taxon>Bacteria</taxon>
        <taxon>Pseudomonadati</taxon>
        <taxon>Pseudomonadota</taxon>
        <taxon>Alphaproteobacteria</taxon>
        <taxon>Hyphomicrobiales</taxon>
        <taxon>Rhizobiaceae</taxon>
        <taxon>Rhizobium/Agrobacterium group</taxon>
        <taxon>Agrobacterium</taxon>
    </lineage>
</organism>